<name>A0A1N6QWV8_9FIRM</name>
<dbReference type="InterPro" id="IPR002252">
    <property type="entry name" value="Glyco_hydro_36"/>
</dbReference>
<evidence type="ECO:0000313" key="11">
    <source>
        <dbReference type="Proteomes" id="UP000185669"/>
    </source>
</evidence>
<dbReference type="Pfam" id="PF16875">
    <property type="entry name" value="Glyco_hydro_36N"/>
    <property type="match status" value="1"/>
</dbReference>
<dbReference type="InterPro" id="IPR017853">
    <property type="entry name" value="GH"/>
</dbReference>
<evidence type="ECO:0000256" key="2">
    <source>
        <dbReference type="ARBA" id="ARBA00012755"/>
    </source>
</evidence>
<evidence type="ECO:0000256" key="1">
    <source>
        <dbReference type="ARBA" id="ARBA00001255"/>
    </source>
</evidence>
<dbReference type="PIRSF" id="PIRSF005536">
    <property type="entry name" value="Agal"/>
    <property type="match status" value="1"/>
</dbReference>
<dbReference type="PANTHER" id="PTHR43053:SF3">
    <property type="entry name" value="ALPHA-GALACTOSIDASE C-RELATED"/>
    <property type="match status" value="1"/>
</dbReference>
<gene>
    <name evidence="10" type="ORF">SAMN05421834_10289</name>
</gene>
<reference evidence="11" key="1">
    <citation type="submission" date="2017-01" db="EMBL/GenBank/DDBJ databases">
        <authorList>
            <person name="Varghese N."/>
            <person name="Submissions S."/>
        </authorList>
    </citation>
    <scope>NUCLEOTIDE SEQUENCE [LARGE SCALE GENOMIC DNA]</scope>
    <source>
        <strain evidence="11">ATCC 700103</strain>
    </source>
</reference>
<keyword evidence="3 5" id="KW-0378">Hydrolase</keyword>
<organism evidence="10 11">
    <name type="scientific">Halanaerobium kushneri</name>
    <dbReference type="NCBI Taxonomy" id="56779"/>
    <lineage>
        <taxon>Bacteria</taxon>
        <taxon>Bacillati</taxon>
        <taxon>Bacillota</taxon>
        <taxon>Clostridia</taxon>
        <taxon>Halanaerobiales</taxon>
        <taxon>Halanaerobiaceae</taxon>
        <taxon>Halanaerobium</taxon>
    </lineage>
</organism>
<dbReference type="Gene3D" id="2.70.98.60">
    <property type="entry name" value="alpha-galactosidase from lactobacil brevis"/>
    <property type="match status" value="1"/>
</dbReference>
<keyword evidence="4 5" id="KW-0326">Glycosidase</keyword>
<feature type="domain" description="Glycosyl hydrolase family 36 N-terminal" evidence="9">
    <location>
        <begin position="30"/>
        <end position="284"/>
    </location>
</feature>
<evidence type="ECO:0000256" key="3">
    <source>
        <dbReference type="ARBA" id="ARBA00022801"/>
    </source>
</evidence>
<dbReference type="InterPro" id="IPR031705">
    <property type="entry name" value="Glyco_hydro_36_C"/>
</dbReference>
<evidence type="ECO:0000256" key="4">
    <source>
        <dbReference type="ARBA" id="ARBA00023295"/>
    </source>
</evidence>
<feature type="binding site" evidence="7">
    <location>
        <position position="442"/>
    </location>
    <ligand>
        <name>substrate</name>
    </ligand>
</feature>
<dbReference type="Gene3D" id="2.60.40.1180">
    <property type="entry name" value="Golgi alpha-mannosidase II"/>
    <property type="match status" value="1"/>
</dbReference>
<evidence type="ECO:0000259" key="8">
    <source>
        <dbReference type="Pfam" id="PF16874"/>
    </source>
</evidence>
<keyword evidence="11" id="KW-1185">Reference proteome</keyword>
<feature type="active site" description="Proton donor" evidence="6">
    <location>
        <position position="547"/>
    </location>
</feature>
<dbReference type="InterPro" id="IPR013785">
    <property type="entry name" value="Aldolase_TIM"/>
</dbReference>
<sequence length="728" mass="83342">MAIDFNQKKELFHLKTKNTSYIIKIINDKYPAHLYWGKKLGGSLDFEDKILYGDRPVMTIIKEDNLSLELLPQEYPAYGNTDYGVPAYKVLQENGSRTTKAIYSEHRIYEGKSELTGLPASYAEADDNVESLEIDLIDQTADFKITLTYTVFADYDIITRSAKIINQGQENLKLQSALSMSLDFEDSNFEMLQLSGAWGRERYLKTRPLIQGLQQIESKRGASSHYQNPFIALTRPNTDEYQGEVYAANLVYSGNFKAAVEVNHYDRTRLSLGINDFDFSWLLEAGEEFQAPEAVLAYSDQGLNQMSQLYHKFYRERLVKSKFKAEERPVLLNNWEGTYFDFDEDKIVEIAASAAELGVELFVLDDGWFGRRNDDTSSLGDWYVNKNKLPNGVSGLAEKINELGLDFGIWVEPEMVSPDSDLYRKHPDWVIEVPDRENSEGRNQLILDFSRRDVQDYIINILSELFASADISYVKWDMNRNMTEIGSNQLAAERQSETAHRYMLGLYRVLEELTAEFSDILFESCASGGGRFDPGMLYYMPQTWTSDDTDAVERLKIQYGTSLVYPVSSIGAHISAVPNHQLGRITSLAMRADTAYYGAFGYELDPTVMSFKEREIIKKQIKKFKSLRKLIQYGDFYRLLSPFEGNETAWMTVSKDQREAFVSYYKILAEANVFTGSFKLKGLNPDFDYYIKEIDKTVSGSQLLYSGLPIGELKQEDFSSKSWHLQVI</sequence>
<dbReference type="RefSeq" id="WP_076543763.1">
    <property type="nucleotide sequence ID" value="NZ_FTNC01000002.1"/>
</dbReference>
<dbReference type="Pfam" id="PF16874">
    <property type="entry name" value="Glyco_hydro_36C"/>
    <property type="match status" value="1"/>
</dbReference>
<protein>
    <recommendedName>
        <fullName evidence="2 5">Alpha-galactosidase</fullName>
        <ecNumber evidence="2 5">3.2.1.22</ecNumber>
    </recommendedName>
</protein>
<dbReference type="EC" id="3.2.1.22" evidence="2 5"/>
<dbReference type="EMBL" id="FTNC01000002">
    <property type="protein sequence ID" value="SIQ21055.1"/>
    <property type="molecule type" value="Genomic_DNA"/>
</dbReference>
<dbReference type="InterPro" id="IPR013780">
    <property type="entry name" value="Glyco_hydro_b"/>
</dbReference>
<dbReference type="InterPro" id="IPR038417">
    <property type="entry name" value="Alpga-gal_N_sf"/>
</dbReference>
<dbReference type="InterPro" id="IPR050985">
    <property type="entry name" value="Alpha-glycosidase_related"/>
</dbReference>
<evidence type="ECO:0000256" key="6">
    <source>
        <dbReference type="PIRSR" id="PIRSR005536-1"/>
    </source>
</evidence>
<feature type="domain" description="Glycosyl hydrolase family 36 C-terminal" evidence="8">
    <location>
        <begin position="647"/>
        <end position="725"/>
    </location>
</feature>
<dbReference type="OrthoDB" id="9758822at2"/>
<dbReference type="SUPFAM" id="SSF51445">
    <property type="entry name" value="(Trans)glycosidases"/>
    <property type="match status" value="1"/>
</dbReference>
<dbReference type="AlphaFoldDB" id="A0A1N6QWV8"/>
<evidence type="ECO:0000256" key="5">
    <source>
        <dbReference type="PIRNR" id="PIRNR005536"/>
    </source>
</evidence>
<dbReference type="Proteomes" id="UP000185669">
    <property type="component" value="Unassembled WGS sequence"/>
</dbReference>
<dbReference type="InterPro" id="IPR000111">
    <property type="entry name" value="Glyco_hydro_27/36_CS"/>
</dbReference>
<comment type="catalytic activity">
    <reaction evidence="1 5">
        <text>Hydrolysis of terminal, non-reducing alpha-D-galactose residues in alpha-D-galactosides, including galactose oligosaccharides, galactomannans and galactolipids.</text>
        <dbReference type="EC" id="3.2.1.22"/>
    </reaction>
</comment>
<comment type="similarity">
    <text evidence="5">Belongs to the glycosyl hydrolase.</text>
</comment>
<dbReference type="PRINTS" id="PR00743">
    <property type="entry name" value="GLHYDRLASE36"/>
</dbReference>
<dbReference type="Pfam" id="PF02065">
    <property type="entry name" value="Melibiase"/>
    <property type="match status" value="1"/>
</dbReference>
<dbReference type="InterPro" id="IPR031704">
    <property type="entry name" value="Glyco_hydro_36_N"/>
</dbReference>
<accession>A0A1N6QWV8</accession>
<feature type="binding site" evidence="7">
    <location>
        <position position="198"/>
    </location>
    <ligand>
        <name>substrate</name>
    </ligand>
</feature>
<proteinExistence type="inferred from homology"/>
<evidence type="ECO:0000256" key="7">
    <source>
        <dbReference type="PIRSR" id="PIRSR005536-2"/>
    </source>
</evidence>
<dbReference type="CDD" id="cd14791">
    <property type="entry name" value="GH36"/>
    <property type="match status" value="1"/>
</dbReference>
<feature type="binding site" evidence="7">
    <location>
        <begin position="365"/>
        <end position="366"/>
    </location>
    <ligand>
        <name>substrate</name>
    </ligand>
</feature>
<feature type="binding site" evidence="7">
    <location>
        <position position="525"/>
    </location>
    <ligand>
        <name>substrate</name>
    </ligand>
</feature>
<dbReference type="FunFam" id="3.20.20.70:FF:000118">
    <property type="entry name" value="Alpha-galactosidase"/>
    <property type="match status" value="1"/>
</dbReference>
<evidence type="ECO:0000259" key="9">
    <source>
        <dbReference type="Pfam" id="PF16875"/>
    </source>
</evidence>
<dbReference type="PANTHER" id="PTHR43053">
    <property type="entry name" value="GLYCOSIDASE FAMILY 31"/>
    <property type="match status" value="1"/>
</dbReference>
<evidence type="ECO:0000313" key="10">
    <source>
        <dbReference type="EMBL" id="SIQ21055.1"/>
    </source>
</evidence>
<feature type="active site" description="Nucleophile" evidence="6">
    <location>
        <position position="477"/>
    </location>
</feature>
<feature type="binding site" evidence="7">
    <location>
        <position position="547"/>
    </location>
    <ligand>
        <name>substrate</name>
    </ligand>
</feature>
<dbReference type="GO" id="GO:0004557">
    <property type="term" value="F:alpha-galactosidase activity"/>
    <property type="evidence" value="ECO:0007669"/>
    <property type="project" value="UniProtKB-UniRule"/>
</dbReference>
<feature type="binding site" evidence="7">
    <location>
        <begin position="475"/>
        <end position="479"/>
    </location>
    <ligand>
        <name>substrate</name>
    </ligand>
</feature>
<dbReference type="GO" id="GO:0016052">
    <property type="term" value="P:carbohydrate catabolic process"/>
    <property type="evidence" value="ECO:0007669"/>
    <property type="project" value="InterPro"/>
</dbReference>
<dbReference type="PROSITE" id="PS00512">
    <property type="entry name" value="ALPHA_GALACTOSIDASE"/>
    <property type="match status" value="1"/>
</dbReference>
<dbReference type="Gene3D" id="3.20.20.70">
    <property type="entry name" value="Aldolase class I"/>
    <property type="match status" value="1"/>
</dbReference>
<dbReference type="STRING" id="56779.SAMN05421834_10289"/>